<feature type="binding site" evidence="10">
    <location>
        <begin position="258"/>
        <end position="263"/>
    </location>
    <ligand>
        <name>GTP</name>
        <dbReference type="ChEBI" id="CHEBI:37565"/>
    </ligand>
</feature>
<dbReference type="InterPro" id="IPR025867">
    <property type="entry name" value="MnmE_helical"/>
</dbReference>
<keyword evidence="9 10" id="KW-0342">GTP-binding</keyword>
<accession>A0A2T4U2T6</accession>
<dbReference type="GO" id="GO:0002098">
    <property type="term" value="P:tRNA wobble uridine modification"/>
    <property type="evidence" value="ECO:0007669"/>
    <property type="project" value="TreeGrafter"/>
</dbReference>
<dbReference type="SUPFAM" id="SSF116878">
    <property type="entry name" value="TrmE connector domain"/>
    <property type="match status" value="1"/>
</dbReference>
<feature type="binding site" evidence="10">
    <location>
        <position position="486"/>
    </location>
    <ligand>
        <name>(6S)-5-formyl-5,6,7,8-tetrahydrofolate</name>
        <dbReference type="ChEBI" id="CHEBI:57457"/>
    </ligand>
</feature>
<keyword evidence="5 10" id="KW-0547">Nucleotide-binding</keyword>
<dbReference type="EC" id="3.6.-.-" evidence="10"/>
<feature type="binding site" evidence="10">
    <location>
        <position position="113"/>
    </location>
    <ligand>
        <name>(6S)-5-formyl-5,6,7,8-tetrahydrofolate</name>
        <dbReference type="ChEBI" id="CHEBI:57457"/>
    </ligand>
</feature>
<dbReference type="PROSITE" id="PS51709">
    <property type="entry name" value="G_TRME"/>
    <property type="match status" value="1"/>
</dbReference>
<evidence type="ECO:0000256" key="9">
    <source>
        <dbReference type="ARBA" id="ARBA00023134"/>
    </source>
</evidence>
<keyword evidence="2 10" id="KW-0963">Cytoplasm</keyword>
<evidence type="ECO:0000256" key="4">
    <source>
        <dbReference type="ARBA" id="ARBA00022723"/>
    </source>
</evidence>
<dbReference type="FunFam" id="3.30.1360.120:FF:000003">
    <property type="entry name" value="tRNA modification GTPase MnmE"/>
    <property type="match status" value="1"/>
</dbReference>
<dbReference type="InterPro" id="IPR005225">
    <property type="entry name" value="Small_GTP-bd"/>
</dbReference>
<dbReference type="GO" id="GO:0005525">
    <property type="term" value="F:GTP binding"/>
    <property type="evidence" value="ECO:0007669"/>
    <property type="project" value="UniProtKB-UniRule"/>
</dbReference>
<dbReference type="CDD" id="cd04164">
    <property type="entry name" value="trmE"/>
    <property type="match status" value="1"/>
</dbReference>
<comment type="function">
    <text evidence="10">Exhibits a very high intrinsic GTPase hydrolysis rate. Involved in the addition of a carboxymethylaminomethyl (cmnm) group at the wobble position (U34) of certain tRNAs, forming tRNA-cmnm(5)s(2)U34.</text>
</comment>
<dbReference type="Gene3D" id="3.40.50.300">
    <property type="entry name" value="P-loop containing nucleotide triphosphate hydrolases"/>
    <property type="match status" value="1"/>
</dbReference>
<feature type="binding site" evidence="10">
    <location>
        <position position="258"/>
    </location>
    <ligand>
        <name>K(+)</name>
        <dbReference type="ChEBI" id="CHEBI:29103"/>
    </ligand>
</feature>
<keyword evidence="6 10" id="KW-0378">Hydrolase</keyword>
<feature type="binding site" evidence="10">
    <location>
        <position position="50"/>
    </location>
    <ligand>
        <name>(6S)-5-formyl-5,6,7,8-tetrahydrofolate</name>
        <dbReference type="ChEBI" id="CHEBI:57457"/>
    </ligand>
</feature>
<feature type="binding site" evidence="10">
    <location>
        <begin position="302"/>
        <end position="305"/>
    </location>
    <ligand>
        <name>GTP</name>
        <dbReference type="ChEBI" id="CHEBI:37565"/>
    </ligand>
</feature>
<evidence type="ECO:0000256" key="10">
    <source>
        <dbReference type="HAMAP-Rule" id="MF_00379"/>
    </source>
</evidence>
<evidence type="ECO:0000313" key="13">
    <source>
        <dbReference type="EMBL" id="PTL37706.1"/>
    </source>
</evidence>
<evidence type="ECO:0000256" key="5">
    <source>
        <dbReference type="ARBA" id="ARBA00022741"/>
    </source>
</evidence>
<dbReference type="PRINTS" id="PR00449">
    <property type="entry name" value="RASTRNSFRMNG"/>
</dbReference>
<dbReference type="Proteomes" id="UP000240509">
    <property type="component" value="Unassembled WGS sequence"/>
</dbReference>
<sequence length="486" mass="53852">MEELFIKGCVKKTPEYTEAHFYNIERRHGKMDTIAAISTPMGEGAIGIVRLSGEQAVPTADKIYAGKRPLMEVDSHTINYGHIKDPSTGETIEEAMVSVLRAPKTYTKEDIIEINCHGGLTSVNRVLQMALKHGARLAEPGEFTKRAFLNGRIDLSQAEAVMDLIRAKTDRAMNVAMNQVEGRLSNQIQTLRQKLLETVAHVEVNIDYPEYDAEEMTLEMIREKGTEVAEGVQQLLTTAHQGKILREGLSTVIIGRPNVGKSSLLNSLVHENKAIVTDVPGTTRDVVEEYVNVRGVPLRLLDTAGIRETEDIVERLGVERSRKVVKDAELALLVLNYNEALTPSDEELFKLIDGQDAIIIVNKTDLDKKISLDEVRQLAGDQPVISTSLLQDEGVDQLEEAIRTLFFEGEMEGGDMSYVSNSRHIALLEQAKSYVEEALSAAESGMPIDMVQIDITRAWEVLGEVIGDSVHESLIDQLFSQFCLGK</sequence>
<keyword evidence="3 10" id="KW-0819">tRNA processing</keyword>
<proteinExistence type="inferred from homology"/>
<dbReference type="FunFam" id="3.40.50.300:FF:000494">
    <property type="entry name" value="tRNA modification GTPase MnmE"/>
    <property type="match status" value="1"/>
</dbReference>
<keyword evidence="8 10" id="KW-0630">Potassium</keyword>
<keyword evidence="7 10" id="KW-0460">Magnesium</keyword>
<dbReference type="InterPro" id="IPR027266">
    <property type="entry name" value="TrmE/GcvT-like"/>
</dbReference>
<evidence type="ECO:0000259" key="12">
    <source>
        <dbReference type="PROSITE" id="PS51709"/>
    </source>
</evidence>
<dbReference type="InterPro" id="IPR027368">
    <property type="entry name" value="MnmE_dom2"/>
</dbReference>
<dbReference type="GO" id="GO:0003924">
    <property type="term" value="F:GTPase activity"/>
    <property type="evidence" value="ECO:0007669"/>
    <property type="project" value="UniProtKB-UniRule"/>
</dbReference>
<dbReference type="InterPro" id="IPR018948">
    <property type="entry name" value="GTP-bd_TrmE_N"/>
</dbReference>
<dbReference type="CDD" id="cd14858">
    <property type="entry name" value="TrmE_N"/>
    <property type="match status" value="1"/>
</dbReference>
<dbReference type="Gene3D" id="1.20.120.430">
    <property type="entry name" value="tRNA modification GTPase MnmE domain 2"/>
    <property type="match status" value="1"/>
</dbReference>
<feature type="binding site" evidence="10">
    <location>
        <position position="283"/>
    </location>
    <ligand>
        <name>Mg(2+)</name>
        <dbReference type="ChEBI" id="CHEBI:18420"/>
    </ligand>
</feature>
<feature type="binding site" evidence="10">
    <location>
        <position position="262"/>
    </location>
    <ligand>
        <name>Mg(2+)</name>
        <dbReference type="ChEBI" id="CHEBI:18420"/>
    </ligand>
</feature>
<gene>
    <name evidence="10" type="primary">mnmE</name>
    <name evidence="10" type="synonym">trmE</name>
    <name evidence="13" type="ORF">C6Y45_15170</name>
</gene>
<comment type="similarity">
    <text evidence="1 10 11">Belongs to the TRAFAC class TrmE-Era-EngA-EngB-Septin-like GTPase superfamily. TrmE GTPase family.</text>
</comment>
<dbReference type="InterPro" id="IPR004520">
    <property type="entry name" value="GTPase_MnmE"/>
</dbReference>
<dbReference type="Pfam" id="PF01926">
    <property type="entry name" value="MMR_HSR1"/>
    <property type="match status" value="1"/>
</dbReference>
<evidence type="ECO:0000313" key="14">
    <source>
        <dbReference type="Proteomes" id="UP000240509"/>
    </source>
</evidence>
<evidence type="ECO:0000256" key="8">
    <source>
        <dbReference type="ARBA" id="ARBA00022958"/>
    </source>
</evidence>
<feature type="binding site" evidence="10">
    <location>
        <position position="277"/>
    </location>
    <ligand>
        <name>K(+)</name>
        <dbReference type="ChEBI" id="CHEBI:29103"/>
    </ligand>
</feature>
<dbReference type="HAMAP" id="MF_00379">
    <property type="entry name" value="GTPase_MnmE"/>
    <property type="match status" value="1"/>
</dbReference>
<dbReference type="OrthoDB" id="9805918at2"/>
<comment type="cofactor">
    <cofactor evidence="10">
        <name>K(+)</name>
        <dbReference type="ChEBI" id="CHEBI:29103"/>
    </cofactor>
    <text evidence="10">Binds 1 potassium ion per subunit.</text>
</comment>
<evidence type="ECO:0000256" key="1">
    <source>
        <dbReference type="ARBA" id="ARBA00011043"/>
    </source>
</evidence>
<dbReference type="Pfam" id="PF10396">
    <property type="entry name" value="TrmE_N"/>
    <property type="match status" value="1"/>
</dbReference>
<dbReference type="SUPFAM" id="SSF52540">
    <property type="entry name" value="P-loop containing nucleoside triphosphate hydrolases"/>
    <property type="match status" value="1"/>
</dbReference>
<dbReference type="Pfam" id="PF12631">
    <property type="entry name" value="MnmE_helical"/>
    <property type="match status" value="1"/>
</dbReference>
<name>A0A2T4U2T6_9BACI</name>
<evidence type="ECO:0000256" key="7">
    <source>
        <dbReference type="ARBA" id="ARBA00022842"/>
    </source>
</evidence>
<dbReference type="Gene3D" id="3.30.1360.120">
    <property type="entry name" value="Probable tRNA modification gtpase trme, domain 1"/>
    <property type="match status" value="1"/>
</dbReference>
<dbReference type="GO" id="GO:0005829">
    <property type="term" value="C:cytosol"/>
    <property type="evidence" value="ECO:0007669"/>
    <property type="project" value="TreeGrafter"/>
</dbReference>
<dbReference type="GO" id="GO:0030488">
    <property type="term" value="P:tRNA methylation"/>
    <property type="evidence" value="ECO:0007669"/>
    <property type="project" value="TreeGrafter"/>
</dbReference>
<dbReference type="GO" id="GO:0042802">
    <property type="term" value="F:identical protein binding"/>
    <property type="evidence" value="ECO:0007669"/>
    <property type="project" value="UniProtKB-ARBA"/>
</dbReference>
<dbReference type="AlphaFoldDB" id="A0A2T4U2T6"/>
<feature type="binding site" evidence="10">
    <location>
        <position position="152"/>
    </location>
    <ligand>
        <name>(6S)-5-formyl-5,6,7,8-tetrahydrofolate</name>
        <dbReference type="ChEBI" id="CHEBI:57457"/>
    </ligand>
</feature>
<dbReference type="InterPro" id="IPR027417">
    <property type="entry name" value="P-loop_NTPase"/>
</dbReference>
<comment type="subcellular location">
    <subcellularLocation>
        <location evidence="10">Cytoplasm</location>
    </subcellularLocation>
</comment>
<dbReference type="NCBIfam" id="TIGR00450">
    <property type="entry name" value="mnmE_trmE_thdF"/>
    <property type="match status" value="1"/>
</dbReference>
<comment type="caution">
    <text evidence="13">The sequence shown here is derived from an EMBL/GenBank/DDBJ whole genome shotgun (WGS) entry which is preliminary data.</text>
</comment>
<comment type="caution">
    <text evidence="10">Lacks conserved residue(s) required for the propagation of feature annotation.</text>
</comment>
<evidence type="ECO:0000256" key="3">
    <source>
        <dbReference type="ARBA" id="ARBA00022694"/>
    </source>
</evidence>
<dbReference type="InterPro" id="IPR006073">
    <property type="entry name" value="GTP-bd"/>
</dbReference>
<dbReference type="EMBL" id="PZJJ01000037">
    <property type="protein sequence ID" value="PTL37706.1"/>
    <property type="molecule type" value="Genomic_DNA"/>
</dbReference>
<dbReference type="PANTHER" id="PTHR42714">
    <property type="entry name" value="TRNA MODIFICATION GTPASE GTPBP3"/>
    <property type="match status" value="1"/>
</dbReference>
<dbReference type="InterPro" id="IPR031168">
    <property type="entry name" value="G_TrmE"/>
</dbReference>
<evidence type="ECO:0000256" key="6">
    <source>
        <dbReference type="ARBA" id="ARBA00022801"/>
    </source>
</evidence>
<dbReference type="PANTHER" id="PTHR42714:SF2">
    <property type="entry name" value="TRNA MODIFICATION GTPASE GTPBP3, MITOCHONDRIAL"/>
    <property type="match status" value="1"/>
</dbReference>
<feature type="domain" description="TrmE-type G" evidence="12">
    <location>
        <begin position="248"/>
        <end position="407"/>
    </location>
</feature>
<feature type="binding site" evidence="10">
    <location>
        <position position="282"/>
    </location>
    <ligand>
        <name>K(+)</name>
        <dbReference type="ChEBI" id="CHEBI:29103"/>
    </ligand>
</feature>
<organism evidence="13 14">
    <name type="scientific">Alkalicoccus saliphilus</name>
    <dbReference type="NCBI Taxonomy" id="200989"/>
    <lineage>
        <taxon>Bacteria</taxon>
        <taxon>Bacillati</taxon>
        <taxon>Bacillota</taxon>
        <taxon>Bacilli</taxon>
        <taxon>Bacillales</taxon>
        <taxon>Bacillaceae</taxon>
        <taxon>Alkalicoccus</taxon>
    </lineage>
</organism>
<keyword evidence="14" id="KW-1185">Reference proteome</keyword>
<keyword evidence="4 10" id="KW-0479">Metal-binding</keyword>
<feature type="binding site" evidence="10">
    <location>
        <position position="279"/>
    </location>
    <ligand>
        <name>K(+)</name>
        <dbReference type="ChEBI" id="CHEBI:29103"/>
    </ligand>
</feature>
<evidence type="ECO:0000256" key="11">
    <source>
        <dbReference type="RuleBase" id="RU003313"/>
    </source>
</evidence>
<comment type="subunit">
    <text evidence="10">Homodimer. Heterotetramer of two MnmE and two MnmG subunits.</text>
</comment>
<dbReference type="NCBIfam" id="TIGR00231">
    <property type="entry name" value="small_GTP"/>
    <property type="match status" value="1"/>
</dbReference>
<evidence type="ECO:0000256" key="2">
    <source>
        <dbReference type="ARBA" id="ARBA00022490"/>
    </source>
</evidence>
<feature type="binding site" evidence="10">
    <location>
        <begin position="277"/>
        <end position="283"/>
    </location>
    <ligand>
        <name>GTP</name>
        <dbReference type="ChEBI" id="CHEBI:37565"/>
    </ligand>
</feature>
<dbReference type="GO" id="GO:0046872">
    <property type="term" value="F:metal ion binding"/>
    <property type="evidence" value="ECO:0007669"/>
    <property type="project" value="UniProtKB-KW"/>
</dbReference>
<protein>
    <recommendedName>
        <fullName evidence="10">tRNA modification GTPase MnmE</fullName>
        <ecNumber evidence="10">3.6.-.-</ecNumber>
    </recommendedName>
</protein>
<reference evidence="13 14" key="1">
    <citation type="submission" date="2018-03" db="EMBL/GenBank/DDBJ databases">
        <title>Alkalicoccus saliphilus sp. nov., isolated from a mineral pool.</title>
        <authorList>
            <person name="Zhao B."/>
        </authorList>
    </citation>
    <scope>NUCLEOTIDE SEQUENCE [LARGE SCALE GENOMIC DNA]</scope>
    <source>
        <strain evidence="13 14">6AG</strain>
    </source>
</reference>